<proteinExistence type="inferred from homology"/>
<evidence type="ECO:0000256" key="1">
    <source>
        <dbReference type="ARBA" id="ARBA00010982"/>
    </source>
</evidence>
<dbReference type="Pfam" id="PF00108">
    <property type="entry name" value="Thiolase_N"/>
    <property type="match status" value="1"/>
</dbReference>
<dbReference type="OrthoDB" id="4440515at2"/>
<dbReference type="AlphaFoldDB" id="A0A1G9W3G6"/>
<evidence type="ECO:0000259" key="7">
    <source>
        <dbReference type="Pfam" id="PF02803"/>
    </source>
</evidence>
<feature type="active site" description="Proton acceptor" evidence="4">
    <location>
        <position position="383"/>
    </location>
</feature>
<dbReference type="InterPro" id="IPR002155">
    <property type="entry name" value="Thiolase"/>
</dbReference>
<feature type="domain" description="Thiolase N-terminal" evidence="6">
    <location>
        <begin position="8"/>
        <end position="276"/>
    </location>
</feature>
<dbReference type="InterPro" id="IPR016039">
    <property type="entry name" value="Thiolase-like"/>
</dbReference>
<dbReference type="STRING" id="1005944.SAMN05192576_0936"/>
<sequence length="427" mass="45127">MNERTRRVAVIGGNRIPFARSNTVYAGVSNQDMLTAAIDGLVTRFGLEGERLGEVVAGAVLKHARDFNLTRESVLGSKLSPETPATDIQQACGTGLQAAIQVANKIALGQIEVGIAGGTDTTSDAPVAISDKLRKKLMKVNAARDTKSRLAALAAIRPGDIGLEIPQNGEPRTRLSMGEHAALTALEWQVGREEQDLLAATSHQNLAKAYEAGFLDDQVTPFRGVERDNNLRPDSSVEKLGKLKPAFGKGEAATMTAGNSTPLTDGASVVLLASEEWAEERGLPVLAYLTAYETAAVDYVHGGEGLLMAPAYAMARMLAREGLTLQDFDFYEIHEAFASQVLSTLKAWEDPVFCKERLGLDAPLGSIDRTKLNVNGSSLAAGHPFAATGGRIVNVLAKLLAEKGSGRGVISVCAAGGQGVTAILERP</sequence>
<dbReference type="EMBL" id="FNIC01000001">
    <property type="protein sequence ID" value="SDM79030.1"/>
    <property type="molecule type" value="Genomic_DNA"/>
</dbReference>
<evidence type="ECO:0000313" key="9">
    <source>
        <dbReference type="Proteomes" id="UP000199004"/>
    </source>
</evidence>
<dbReference type="GO" id="GO:0016747">
    <property type="term" value="F:acyltransferase activity, transferring groups other than amino-acyl groups"/>
    <property type="evidence" value="ECO:0007669"/>
    <property type="project" value="InterPro"/>
</dbReference>
<protein>
    <submittedName>
        <fullName evidence="8">3-ketoacyl-CoA thiolase</fullName>
    </submittedName>
</protein>
<evidence type="ECO:0000256" key="3">
    <source>
        <dbReference type="ARBA" id="ARBA00023315"/>
    </source>
</evidence>
<dbReference type="Gene3D" id="3.40.47.10">
    <property type="match status" value="1"/>
</dbReference>
<reference evidence="8 9" key="1">
    <citation type="submission" date="2016-10" db="EMBL/GenBank/DDBJ databases">
        <authorList>
            <person name="de Groot N.N."/>
        </authorList>
    </citation>
    <scope>NUCLEOTIDE SEQUENCE [LARGE SCALE GENOMIC DNA]</scope>
    <source>
        <strain evidence="8 9">CGMCC 1.11147</strain>
    </source>
</reference>
<comment type="similarity">
    <text evidence="1 5">Belongs to the thiolase-like superfamily. Thiolase family.</text>
</comment>
<evidence type="ECO:0000313" key="8">
    <source>
        <dbReference type="EMBL" id="SDM79030.1"/>
    </source>
</evidence>
<evidence type="ECO:0000256" key="4">
    <source>
        <dbReference type="PIRSR" id="PIRSR000429-1"/>
    </source>
</evidence>
<evidence type="ECO:0000256" key="2">
    <source>
        <dbReference type="ARBA" id="ARBA00022679"/>
    </source>
</evidence>
<dbReference type="NCBIfam" id="TIGR01930">
    <property type="entry name" value="AcCoA-C-Actrans"/>
    <property type="match status" value="1"/>
</dbReference>
<name>A0A1G9W3G6_9ACTN</name>
<organism evidence="8 9">
    <name type="scientific">Nocardioides szechwanensis</name>
    <dbReference type="NCBI Taxonomy" id="1005944"/>
    <lineage>
        <taxon>Bacteria</taxon>
        <taxon>Bacillati</taxon>
        <taxon>Actinomycetota</taxon>
        <taxon>Actinomycetes</taxon>
        <taxon>Propionibacteriales</taxon>
        <taxon>Nocardioidaceae</taxon>
        <taxon>Nocardioides</taxon>
    </lineage>
</organism>
<dbReference type="PANTHER" id="PTHR42689">
    <property type="entry name" value="ACETYL-COA ACYLTRANSFERASE FADA2 (3-KETOACYL-COA THIOLASE) (BETA-KETOTHIOLASE)-RELATED"/>
    <property type="match status" value="1"/>
</dbReference>
<keyword evidence="3 5" id="KW-0012">Acyltransferase</keyword>
<feature type="domain" description="Thiolase C-terminal" evidence="7">
    <location>
        <begin position="284"/>
        <end position="426"/>
    </location>
</feature>
<gene>
    <name evidence="8" type="ORF">SAMN05192576_0936</name>
</gene>
<dbReference type="RefSeq" id="WP_091022293.1">
    <property type="nucleotide sequence ID" value="NZ_BKAE01000002.1"/>
</dbReference>
<dbReference type="InterPro" id="IPR050521">
    <property type="entry name" value="3-ketoacyl-CoA_Thiolase"/>
</dbReference>
<dbReference type="Proteomes" id="UP000199004">
    <property type="component" value="Unassembled WGS sequence"/>
</dbReference>
<evidence type="ECO:0000259" key="6">
    <source>
        <dbReference type="Pfam" id="PF00108"/>
    </source>
</evidence>
<feature type="active site" description="Acyl-thioester intermediate" evidence="4">
    <location>
        <position position="92"/>
    </location>
</feature>
<accession>A0A1G9W3G6</accession>
<dbReference type="Pfam" id="PF02803">
    <property type="entry name" value="Thiolase_C"/>
    <property type="match status" value="1"/>
</dbReference>
<dbReference type="InterPro" id="IPR020616">
    <property type="entry name" value="Thiolase_N"/>
</dbReference>
<keyword evidence="2 5" id="KW-0808">Transferase</keyword>
<dbReference type="SUPFAM" id="SSF53901">
    <property type="entry name" value="Thiolase-like"/>
    <property type="match status" value="2"/>
</dbReference>
<dbReference type="NCBIfam" id="NF006740">
    <property type="entry name" value="PRK09268.1"/>
    <property type="match status" value="1"/>
</dbReference>
<dbReference type="PIRSF" id="PIRSF000429">
    <property type="entry name" value="Ac-CoA_Ac_transf"/>
    <property type="match status" value="1"/>
</dbReference>
<feature type="active site" description="Proton acceptor" evidence="4">
    <location>
        <position position="413"/>
    </location>
</feature>
<evidence type="ECO:0000256" key="5">
    <source>
        <dbReference type="RuleBase" id="RU003557"/>
    </source>
</evidence>
<dbReference type="InterPro" id="IPR020617">
    <property type="entry name" value="Thiolase_C"/>
</dbReference>
<keyword evidence="9" id="KW-1185">Reference proteome</keyword>
<dbReference type="CDD" id="cd00751">
    <property type="entry name" value="thiolase"/>
    <property type="match status" value="1"/>
</dbReference>
<dbReference type="GO" id="GO:0005829">
    <property type="term" value="C:cytosol"/>
    <property type="evidence" value="ECO:0007669"/>
    <property type="project" value="TreeGrafter"/>
</dbReference>
<dbReference type="PANTHER" id="PTHR42689:SF1">
    <property type="entry name" value="ACETYL-COA ACYLTRANSFERASE FADA2 (3-KETOACYL-COA THIOLASE) (BETA-KETOTHIOLASE)-RELATED"/>
    <property type="match status" value="1"/>
</dbReference>